<organism evidence="2">
    <name type="scientific">hydrothermal vent metagenome</name>
    <dbReference type="NCBI Taxonomy" id="652676"/>
    <lineage>
        <taxon>unclassified sequences</taxon>
        <taxon>metagenomes</taxon>
        <taxon>ecological metagenomes</taxon>
    </lineage>
</organism>
<name>A0A3B0T476_9ZZZZ</name>
<feature type="transmembrane region" description="Helical" evidence="1">
    <location>
        <begin position="164"/>
        <end position="191"/>
    </location>
</feature>
<evidence type="ECO:0000313" key="2">
    <source>
        <dbReference type="EMBL" id="VAW11730.1"/>
    </source>
</evidence>
<proteinExistence type="predicted"/>
<keyword evidence="1" id="KW-0812">Transmembrane</keyword>
<feature type="transmembrane region" description="Helical" evidence="1">
    <location>
        <begin position="78"/>
        <end position="99"/>
    </location>
</feature>
<feature type="transmembrane region" description="Helical" evidence="1">
    <location>
        <begin position="297"/>
        <end position="318"/>
    </location>
</feature>
<feature type="transmembrane region" description="Helical" evidence="1">
    <location>
        <begin position="133"/>
        <end position="152"/>
    </location>
</feature>
<feature type="transmembrane region" description="Helical" evidence="1">
    <location>
        <begin position="9"/>
        <end position="27"/>
    </location>
</feature>
<keyword evidence="1" id="KW-0472">Membrane</keyword>
<reference evidence="2" key="1">
    <citation type="submission" date="2018-06" db="EMBL/GenBank/DDBJ databases">
        <authorList>
            <person name="Zhirakovskaya E."/>
        </authorList>
    </citation>
    <scope>NUCLEOTIDE SEQUENCE</scope>
</reference>
<feature type="transmembrane region" description="Helical" evidence="1">
    <location>
        <begin position="203"/>
        <end position="221"/>
    </location>
</feature>
<sequence length="337" mass="37252">MSGFIHRLAAAYGSAIILMFFSEYFFLNEEPVAELLATLKSTPLLAVPAFVSFASFYVLFTYPFLVALSFYNVRTISGLVLAGAIFGWATEGLTIPVIYEAIPVSFVFPSIGWHSLIDVAAGWFLVRFAMRQLGLLGNGVMFIVLGALWGAWATWYWGGSDANAMAPLVVADFGLLVVVSSGFWLAGMVLADHFGNKEFKASRWEVGIVGLIYVLLFAYIAVPHLPWSALIVPVIALTVLALWRGRNYKNGQIILERLHPARPPWWSYLLALLTPATAVPVYAWFVATNTQVPTEAIVQMLLLIGFVWFVFALVAPFVPRSNLQEQAKRQIGKPPSR</sequence>
<feature type="transmembrane region" description="Helical" evidence="1">
    <location>
        <begin position="47"/>
        <end position="71"/>
    </location>
</feature>
<feature type="transmembrane region" description="Helical" evidence="1">
    <location>
        <begin position="227"/>
        <end position="244"/>
    </location>
</feature>
<feature type="transmembrane region" description="Helical" evidence="1">
    <location>
        <begin position="105"/>
        <end position="126"/>
    </location>
</feature>
<gene>
    <name evidence="2" type="ORF">MNBD_ALPHA09-1122</name>
</gene>
<evidence type="ECO:0000256" key="1">
    <source>
        <dbReference type="SAM" id="Phobius"/>
    </source>
</evidence>
<feature type="transmembrane region" description="Helical" evidence="1">
    <location>
        <begin position="265"/>
        <end position="285"/>
    </location>
</feature>
<protein>
    <submittedName>
        <fullName evidence="2">Uncharacterized protein</fullName>
    </submittedName>
</protein>
<keyword evidence="1" id="KW-1133">Transmembrane helix</keyword>
<accession>A0A3B0T476</accession>
<dbReference type="AlphaFoldDB" id="A0A3B0T476"/>
<dbReference type="EMBL" id="UOEM01000033">
    <property type="protein sequence ID" value="VAW11730.1"/>
    <property type="molecule type" value="Genomic_DNA"/>
</dbReference>